<dbReference type="AlphaFoldDB" id="A0A1Q5TP94"/>
<dbReference type="EC" id="7.1.1.1" evidence="5 16"/>
<evidence type="ECO:0000256" key="15">
    <source>
        <dbReference type="ARBA" id="ARBA00048202"/>
    </source>
</evidence>
<keyword evidence="14 16" id="KW-0472">Membrane</keyword>
<dbReference type="PIRSF" id="PIRSF000204">
    <property type="entry name" value="PNTB"/>
    <property type="match status" value="1"/>
</dbReference>
<proteinExistence type="inferred from homology"/>
<dbReference type="Proteomes" id="UP000186268">
    <property type="component" value="Unassembled WGS sequence"/>
</dbReference>
<comment type="similarity">
    <text evidence="3 16">Belongs to the PNT beta subunit family.</text>
</comment>
<evidence type="ECO:0000256" key="14">
    <source>
        <dbReference type="ARBA" id="ARBA00023136"/>
    </source>
</evidence>
<organism evidence="19 20">
    <name type="scientific">Xenorhabdus eapokensis</name>
    <dbReference type="NCBI Taxonomy" id="1873482"/>
    <lineage>
        <taxon>Bacteria</taxon>
        <taxon>Pseudomonadati</taxon>
        <taxon>Pseudomonadota</taxon>
        <taxon>Gammaproteobacteria</taxon>
        <taxon>Enterobacterales</taxon>
        <taxon>Morganellaceae</taxon>
        <taxon>Xenorhabdus</taxon>
    </lineage>
</organism>
<evidence type="ECO:0000256" key="16">
    <source>
        <dbReference type="PIRNR" id="PIRNR000204"/>
    </source>
</evidence>
<feature type="domain" description="NADP transhydrogenase beta-like" evidence="18">
    <location>
        <begin position="12"/>
        <end position="464"/>
    </location>
</feature>
<evidence type="ECO:0000256" key="6">
    <source>
        <dbReference type="ARBA" id="ARBA00014581"/>
    </source>
</evidence>
<feature type="transmembrane region" description="Helical" evidence="17">
    <location>
        <begin position="125"/>
        <end position="148"/>
    </location>
</feature>
<protein>
    <recommendedName>
        <fullName evidence="6 16">NAD(P) transhydrogenase subunit beta</fullName>
        <ecNumber evidence="5 16">7.1.1.1</ecNumber>
    </recommendedName>
    <alternativeName>
        <fullName evidence="16">Nicotinamide nucleotide transhydrogenase subunit beta</fullName>
    </alternativeName>
</protein>
<dbReference type="PANTHER" id="PTHR44758">
    <property type="entry name" value="NAD(P) TRANSHYDROGENASE SUBUNIT BETA"/>
    <property type="match status" value="1"/>
</dbReference>
<evidence type="ECO:0000256" key="2">
    <source>
        <dbReference type="ARBA" id="ARBA00004429"/>
    </source>
</evidence>
<dbReference type="NCBIfam" id="NF006974">
    <property type="entry name" value="PRK09444.1"/>
    <property type="match status" value="1"/>
</dbReference>
<evidence type="ECO:0000256" key="12">
    <source>
        <dbReference type="ARBA" id="ARBA00022989"/>
    </source>
</evidence>
<comment type="catalytic activity">
    <reaction evidence="15 16">
        <text>NAD(+) + NADPH + H(+)(in) = NADH + NADP(+) + H(+)(out)</text>
        <dbReference type="Rhea" id="RHEA:47992"/>
        <dbReference type="ChEBI" id="CHEBI:15378"/>
        <dbReference type="ChEBI" id="CHEBI:57540"/>
        <dbReference type="ChEBI" id="CHEBI:57783"/>
        <dbReference type="ChEBI" id="CHEBI:57945"/>
        <dbReference type="ChEBI" id="CHEBI:58349"/>
        <dbReference type="EC" id="7.1.1.1"/>
    </reaction>
</comment>
<feature type="transmembrane region" description="Helical" evidence="17">
    <location>
        <begin position="168"/>
        <end position="184"/>
    </location>
</feature>
<evidence type="ECO:0000256" key="8">
    <source>
        <dbReference type="ARBA" id="ARBA00022519"/>
    </source>
</evidence>
<dbReference type="SUPFAM" id="SSF52467">
    <property type="entry name" value="DHS-like NAD/FAD-binding domain"/>
    <property type="match status" value="1"/>
</dbReference>
<comment type="function">
    <text evidence="1 16">The transhydrogenation between NADH and NADP is coupled to respiration and ATP hydrolysis and functions as a proton pump across the membrane.</text>
</comment>
<dbReference type="InterPro" id="IPR029035">
    <property type="entry name" value="DHS-like_NAD/FAD-binding_dom"/>
</dbReference>
<feature type="transmembrane region" description="Helical" evidence="17">
    <location>
        <begin position="92"/>
        <end position="113"/>
    </location>
</feature>
<feature type="transmembrane region" description="Helical" evidence="17">
    <location>
        <begin position="219"/>
        <end position="239"/>
    </location>
</feature>
<dbReference type="Pfam" id="PF02233">
    <property type="entry name" value="PNTB"/>
    <property type="match status" value="1"/>
</dbReference>
<comment type="caution">
    <text evidence="19">The sequence shown here is derived from an EMBL/GenBank/DDBJ whole genome shotgun (WGS) entry which is preliminary data.</text>
</comment>
<evidence type="ECO:0000256" key="9">
    <source>
        <dbReference type="ARBA" id="ARBA00022692"/>
    </source>
</evidence>
<evidence type="ECO:0000256" key="3">
    <source>
        <dbReference type="ARBA" id="ARBA00007919"/>
    </source>
</evidence>
<keyword evidence="20" id="KW-1185">Reference proteome</keyword>
<dbReference type="GO" id="GO:0005886">
    <property type="term" value="C:plasma membrane"/>
    <property type="evidence" value="ECO:0007669"/>
    <property type="project" value="UniProtKB-SubCell"/>
</dbReference>
<evidence type="ECO:0000256" key="5">
    <source>
        <dbReference type="ARBA" id="ARBA00012943"/>
    </source>
</evidence>
<dbReference type="InterPro" id="IPR034300">
    <property type="entry name" value="PNTB-like"/>
</dbReference>
<gene>
    <name evidence="19" type="ORF">Xedl_02552</name>
</gene>
<keyword evidence="11 16" id="KW-1278">Translocase</keyword>
<comment type="subunit">
    <text evidence="4">Heterodimer of an alpha and a beta chain.</text>
</comment>
<feature type="transmembrane region" description="Helical" evidence="17">
    <location>
        <begin position="39"/>
        <end position="56"/>
    </location>
</feature>
<keyword evidence="8 16" id="KW-0997">Cell inner membrane</keyword>
<keyword evidence="13 16" id="KW-0520">NAD</keyword>
<evidence type="ECO:0000259" key="18">
    <source>
        <dbReference type="Pfam" id="PF02233"/>
    </source>
</evidence>
<evidence type="ECO:0000256" key="1">
    <source>
        <dbReference type="ARBA" id="ARBA00003943"/>
    </source>
</evidence>
<dbReference type="GO" id="GO:0008750">
    <property type="term" value="F:proton-translocating NAD(P)+ transhydrogenase activity"/>
    <property type="evidence" value="ECO:0007669"/>
    <property type="project" value="UniProtKB-EC"/>
</dbReference>
<dbReference type="InterPro" id="IPR012136">
    <property type="entry name" value="NADH_DH_b"/>
</dbReference>
<evidence type="ECO:0000256" key="11">
    <source>
        <dbReference type="ARBA" id="ARBA00022967"/>
    </source>
</evidence>
<evidence type="ECO:0000256" key="4">
    <source>
        <dbReference type="ARBA" id="ARBA00011870"/>
    </source>
</evidence>
<feature type="transmembrane region" description="Helical" evidence="17">
    <location>
        <begin position="62"/>
        <end position="80"/>
    </location>
</feature>
<feature type="transmembrane region" description="Helical" evidence="17">
    <location>
        <begin position="6"/>
        <end position="27"/>
    </location>
</feature>
<evidence type="ECO:0000256" key="17">
    <source>
        <dbReference type="SAM" id="Phobius"/>
    </source>
</evidence>
<evidence type="ECO:0000256" key="7">
    <source>
        <dbReference type="ARBA" id="ARBA00022475"/>
    </source>
</evidence>
<name>A0A1Q5TP94_9GAMM</name>
<evidence type="ECO:0000313" key="20">
    <source>
        <dbReference type="Proteomes" id="UP000186268"/>
    </source>
</evidence>
<sequence length="467" mass="49508">MSNGVISSGIVTAAYIVAAILFIFSLAGLSRHESARRGNIFGIVGMAIALVATILGPDTGKTGWIILAMVIGAVIGIRLAKKVEMTEMPELVAILHSFVGLAAVLVGFNSFITHDIFASSIMVNIHLTEVFLGIFIGAVTFTGSIVAFGKLRGKISSKPLMLPHRHKLNLAALVVSLILMFTFIKTESVGLQVFTLLVMTVIALAFGWHLVASIGGADMPVVISMLNSYSGWAAAAAGFMLSNDLLIVTGALVGSSGAILSYIMCKAMNRSFISVIAGGFGTDGSSSGDDQELGEYRETTAEDVAELLKNSTSVIITPGYGMAVAQAQYPVHDITAKLREKGINVRFGIHPVAGRLPGHMNVLLAEAKVPYDIVLELDEINDDFSETDTVLVIGANDTVNPAAQEDPSSLIAGMPVLEVWKAQNVIVFKRSMNTGYAGVQNPLFFKDNTQMLFGDAKESVEAILLAL</sequence>
<keyword evidence="9 17" id="KW-0812">Transmembrane</keyword>
<keyword evidence="12 17" id="KW-1133">Transmembrane helix</keyword>
<dbReference type="FunFam" id="3.40.50.1220:FF:000002">
    <property type="entry name" value="NAD(P) transhydrogenase subunit beta"/>
    <property type="match status" value="1"/>
</dbReference>
<dbReference type="GO" id="GO:0050661">
    <property type="term" value="F:NADP binding"/>
    <property type="evidence" value="ECO:0007669"/>
    <property type="project" value="InterPro"/>
</dbReference>
<dbReference type="STRING" id="1873482.Xedl_02552"/>
<evidence type="ECO:0000313" key="19">
    <source>
        <dbReference type="EMBL" id="OKP02048.1"/>
    </source>
</evidence>
<accession>A0A1Q5TP94</accession>
<keyword evidence="10 16" id="KW-0521">NADP</keyword>
<dbReference type="PANTHER" id="PTHR44758:SF1">
    <property type="entry name" value="NAD(P) TRANSHYDROGENASE SUBUNIT BETA"/>
    <property type="match status" value="1"/>
</dbReference>
<keyword evidence="7 16" id="KW-1003">Cell membrane</keyword>
<dbReference type="Gene3D" id="3.40.50.1220">
    <property type="entry name" value="TPP-binding domain"/>
    <property type="match status" value="1"/>
</dbReference>
<evidence type="ECO:0000256" key="13">
    <source>
        <dbReference type="ARBA" id="ARBA00023027"/>
    </source>
</evidence>
<reference evidence="19 20" key="1">
    <citation type="submission" date="2016-09" db="EMBL/GenBank/DDBJ databases">
        <title>Xenorhabdus thuongxuanensis sp. nov. and Xenorhabdus eapokensis sp. nov., isolated from Steinernema species.</title>
        <authorList>
            <person name="Kaempfer P."/>
            <person name="Tobias N.J."/>
            <person name="Phan Ke L."/>
            <person name="Bode H.B."/>
            <person name="Glaeser S.P."/>
        </authorList>
    </citation>
    <scope>NUCLEOTIDE SEQUENCE [LARGE SCALE GENOMIC DNA]</scope>
    <source>
        <strain evidence="19 20">DL20</strain>
    </source>
</reference>
<comment type="subcellular location">
    <subcellularLocation>
        <location evidence="2">Cell inner membrane</location>
        <topology evidence="2">Multi-pass membrane protein</topology>
    </subcellularLocation>
</comment>
<feature type="transmembrane region" description="Helical" evidence="17">
    <location>
        <begin position="190"/>
        <end position="212"/>
    </location>
</feature>
<dbReference type="EMBL" id="MKGQ01000018">
    <property type="protein sequence ID" value="OKP02048.1"/>
    <property type="molecule type" value="Genomic_DNA"/>
</dbReference>
<feature type="transmembrane region" description="Helical" evidence="17">
    <location>
        <begin position="245"/>
        <end position="265"/>
    </location>
</feature>
<evidence type="ECO:0000256" key="10">
    <source>
        <dbReference type="ARBA" id="ARBA00022857"/>
    </source>
</evidence>